<keyword evidence="3" id="KW-1185">Reference proteome</keyword>
<organism evidence="2 3">
    <name type="scientific">Sphingopyxis fribergensis</name>
    <dbReference type="NCBI Taxonomy" id="1515612"/>
    <lineage>
        <taxon>Bacteria</taxon>
        <taxon>Pseudomonadati</taxon>
        <taxon>Pseudomonadota</taxon>
        <taxon>Alphaproteobacteria</taxon>
        <taxon>Sphingomonadales</taxon>
        <taxon>Sphingomonadaceae</taxon>
        <taxon>Sphingopyxis</taxon>
    </lineage>
</organism>
<reference evidence="2 3" key="1">
    <citation type="journal article" date="2015" name="Int. J. Syst. Evol. Microbiol.">
        <title>Description of Sphingopyxis fribergensis sp. nov. - a soil bacterium with the ability to degrade styrene and phenylacetic acid.</title>
        <authorList>
            <person name="Oelschlagel M."/>
            <person name="Ruckert C."/>
            <person name="Kalinowski J."/>
            <person name="Schmidt G."/>
            <person name="Schlomann M."/>
            <person name="Tischler D."/>
        </authorList>
    </citation>
    <scope>NUCLEOTIDE SEQUENCE [LARGE SCALE GENOMIC DNA]</scope>
    <source>
        <strain evidence="2 3">Kp5.2</strain>
    </source>
</reference>
<protein>
    <recommendedName>
        <fullName evidence="4">Secreted protein</fullName>
    </recommendedName>
</protein>
<dbReference type="HOGENOM" id="CLU_396259_0_0_5"/>
<evidence type="ECO:0000313" key="2">
    <source>
        <dbReference type="EMBL" id="AJA07303.1"/>
    </source>
</evidence>
<dbReference type="OrthoDB" id="1453426at2"/>
<dbReference type="KEGG" id="sphk:SKP52_01830"/>
<dbReference type="EMBL" id="CP009122">
    <property type="protein sequence ID" value="AJA07303.1"/>
    <property type="molecule type" value="Genomic_DNA"/>
</dbReference>
<dbReference type="RefSeq" id="WP_052207727.1">
    <property type="nucleotide sequence ID" value="NZ_CP009122.1"/>
</dbReference>
<proteinExistence type="predicted"/>
<evidence type="ECO:0000313" key="3">
    <source>
        <dbReference type="Proteomes" id="UP000030907"/>
    </source>
</evidence>
<accession>A0A0A7PDL4</accession>
<dbReference type="Proteomes" id="UP000030907">
    <property type="component" value="Chromosome"/>
</dbReference>
<dbReference type="AlphaFoldDB" id="A0A0A7PDL4"/>
<keyword evidence="1" id="KW-0732">Signal</keyword>
<feature type="signal peptide" evidence="1">
    <location>
        <begin position="1"/>
        <end position="29"/>
    </location>
</feature>
<gene>
    <name evidence="2" type="ORF">SKP52_01830</name>
</gene>
<evidence type="ECO:0008006" key="4">
    <source>
        <dbReference type="Google" id="ProtNLM"/>
    </source>
</evidence>
<dbReference type="STRING" id="1515612.SKP52_01830"/>
<feature type="chain" id="PRO_5002031735" description="Secreted protein" evidence="1">
    <location>
        <begin position="30"/>
        <end position="718"/>
    </location>
</feature>
<name>A0A0A7PDL4_9SPHN</name>
<sequence>MNRKRIFTALGLATALTAGSLAVAGAVQAQAPATVLNAPDMALPGDVRVARTQGSVTIDWPSAQGERAQLALSLDPGKPLIEAISIAGKTVLGGIDPAGVVTVGTRDLKEGWTVFFDNPRTRPFESFPLTLARSDISVRAEGGYTKVIVGGAAAGPFSGTYEFTIYPGSRLVRAAMVMSTQRPATAYTFDAGLSAATSAALPWRAIAFTGLSDTIVRAEGDASRKPAASPKVRARMIVAEGTAGGSLGVVPPPHQFYYPLDYANNDNSAWYGNEYRNLAGRTGFGVRQTLEGDRRYVPWVNAPPGTTQDMGVFLLPDAGDAASATKAALAYTRGDRFKALDGHRTFTSHYHVEHTEAFLNTARFQQSAGVPDGLESPDFVKRFKAMNVEIVHLAELHLGREALDRAGDRLTLLKTMHAETERLSDDKLLLLPGEEPNVQLGGHWISFFPKPVYWTLDRKEGQPFVENDPKLGKIYHVGSQEDVLKLMQDEKGLMWTAHPRIKGSYGFPDKHRDTPFFKSDRFLGGAWKNMPSDYSLPRLGTRVLDTLDDMNNWATKPSERKFAPGEVDVFQISKESELYAHMNINYLRLDGPLPRYSDGWQSVLDALRGGRFFTTTGEVLIPEFTIDGAKSGEEAKFGRNAVVRAKIEWTFPPAFAEIVSGDGSKVYRDRIDLTGAAPFGTRAIEKRIDLSGRKWARIEVWDVATNGAYTPPVFLKGK</sequence>
<evidence type="ECO:0000256" key="1">
    <source>
        <dbReference type="SAM" id="SignalP"/>
    </source>
</evidence>